<dbReference type="GO" id="GO:0018104">
    <property type="term" value="P:peptidoglycan-protein cross-linking"/>
    <property type="evidence" value="ECO:0007669"/>
    <property type="project" value="TreeGrafter"/>
</dbReference>
<dbReference type="GO" id="GO:0005576">
    <property type="term" value="C:extracellular region"/>
    <property type="evidence" value="ECO:0007669"/>
    <property type="project" value="TreeGrafter"/>
</dbReference>
<protein>
    <submittedName>
        <fullName evidence="11">ErfK/YbiS/YcfS/YnhG family protein</fullName>
    </submittedName>
</protein>
<dbReference type="UniPathway" id="UPA00219"/>
<evidence type="ECO:0000256" key="5">
    <source>
        <dbReference type="ARBA" id="ARBA00022801"/>
    </source>
</evidence>
<dbReference type="EMBL" id="FMJE01000004">
    <property type="protein sequence ID" value="SCM82068.1"/>
    <property type="molecule type" value="Genomic_DNA"/>
</dbReference>
<dbReference type="PANTHER" id="PTHR30582">
    <property type="entry name" value="L,D-TRANSPEPTIDASE"/>
    <property type="match status" value="1"/>
</dbReference>
<dbReference type="Gene3D" id="2.40.440.10">
    <property type="entry name" value="L,D-transpeptidase catalytic domain-like"/>
    <property type="match status" value="1"/>
</dbReference>
<feature type="active site" description="Proton donor/acceptor" evidence="9">
    <location>
        <position position="120"/>
    </location>
</feature>
<gene>
    <name evidence="11" type="ORF">KL86SPO_40553</name>
</gene>
<evidence type="ECO:0000259" key="10">
    <source>
        <dbReference type="PROSITE" id="PS52029"/>
    </source>
</evidence>
<dbReference type="CDD" id="cd16913">
    <property type="entry name" value="YkuD_like"/>
    <property type="match status" value="1"/>
</dbReference>
<organism evidence="11">
    <name type="scientific">uncultured Sporomusa sp</name>
    <dbReference type="NCBI Taxonomy" id="307249"/>
    <lineage>
        <taxon>Bacteria</taxon>
        <taxon>Bacillati</taxon>
        <taxon>Bacillota</taxon>
        <taxon>Negativicutes</taxon>
        <taxon>Selenomonadales</taxon>
        <taxon>Sporomusaceae</taxon>
        <taxon>Sporomusa</taxon>
        <taxon>environmental samples</taxon>
    </lineage>
</organism>
<keyword evidence="5" id="KW-0378">Hydrolase</keyword>
<evidence type="ECO:0000256" key="1">
    <source>
        <dbReference type="ARBA" id="ARBA00004752"/>
    </source>
</evidence>
<proteinExistence type="inferred from homology"/>
<feature type="domain" description="L,D-TPase catalytic" evidence="10">
    <location>
        <begin position="53"/>
        <end position="160"/>
    </location>
</feature>
<keyword evidence="7 9" id="KW-0573">Peptidoglycan synthesis</keyword>
<dbReference type="GO" id="GO:0008360">
    <property type="term" value="P:regulation of cell shape"/>
    <property type="evidence" value="ECO:0007669"/>
    <property type="project" value="UniProtKB-UniRule"/>
</dbReference>
<sequence>MNVRMIYLPQSLSRIKLAESQDYITYCQNQPASITDVTPAPRTDRAKHLIPRANILIVRSQRQLTLFDGNSPFRQYPVAIGKPATPTPLGNYAVATKITNPGGVLGTRWMGLNYDAYGVHGTNAPWLIGKMVSNGCVRMHNSHVEELFTLVNIGTPIYIRD</sequence>
<keyword evidence="8 9" id="KW-0961">Cell wall biogenesis/degradation</keyword>
<feature type="active site" description="Nucleophile" evidence="9">
    <location>
        <position position="136"/>
    </location>
</feature>
<evidence type="ECO:0000256" key="2">
    <source>
        <dbReference type="ARBA" id="ARBA00005992"/>
    </source>
</evidence>
<dbReference type="RefSeq" id="WP_083945339.1">
    <property type="nucleotide sequence ID" value="NZ_LT608335.1"/>
</dbReference>
<evidence type="ECO:0000256" key="3">
    <source>
        <dbReference type="ARBA" id="ARBA00022676"/>
    </source>
</evidence>
<dbReference type="PANTHER" id="PTHR30582:SF24">
    <property type="entry name" value="L,D-TRANSPEPTIDASE ERFK_SRFK-RELATED"/>
    <property type="match status" value="1"/>
</dbReference>
<dbReference type="Pfam" id="PF03734">
    <property type="entry name" value="YkuD"/>
    <property type="match status" value="1"/>
</dbReference>
<dbReference type="SUPFAM" id="SSF141523">
    <property type="entry name" value="L,D-transpeptidase catalytic domain-like"/>
    <property type="match status" value="1"/>
</dbReference>
<dbReference type="InterPro" id="IPR005490">
    <property type="entry name" value="LD_TPept_cat_dom"/>
</dbReference>
<reference evidence="11" key="1">
    <citation type="submission" date="2016-08" db="EMBL/GenBank/DDBJ databases">
        <authorList>
            <person name="Seilhamer J.J."/>
        </authorList>
    </citation>
    <scope>NUCLEOTIDE SEQUENCE</scope>
    <source>
        <strain evidence="11">86</strain>
    </source>
</reference>
<evidence type="ECO:0000313" key="11">
    <source>
        <dbReference type="EMBL" id="SCM82068.1"/>
    </source>
</evidence>
<comment type="similarity">
    <text evidence="2">Belongs to the YkuD family.</text>
</comment>
<keyword evidence="4" id="KW-0808">Transferase</keyword>
<dbReference type="GO" id="GO:0016757">
    <property type="term" value="F:glycosyltransferase activity"/>
    <property type="evidence" value="ECO:0007669"/>
    <property type="project" value="UniProtKB-KW"/>
</dbReference>
<dbReference type="InterPro" id="IPR050979">
    <property type="entry name" value="LD-transpeptidase"/>
</dbReference>
<dbReference type="PROSITE" id="PS52029">
    <property type="entry name" value="LD_TPASE"/>
    <property type="match status" value="1"/>
</dbReference>
<comment type="pathway">
    <text evidence="1 9">Cell wall biogenesis; peptidoglycan biosynthesis.</text>
</comment>
<keyword evidence="3" id="KW-0328">Glycosyltransferase</keyword>
<dbReference type="GO" id="GO:0071555">
    <property type="term" value="P:cell wall organization"/>
    <property type="evidence" value="ECO:0007669"/>
    <property type="project" value="UniProtKB-UniRule"/>
</dbReference>
<name>A0A212LX19_9FIRM</name>
<dbReference type="InterPro" id="IPR038063">
    <property type="entry name" value="Transpep_catalytic_dom"/>
</dbReference>
<dbReference type="AlphaFoldDB" id="A0A212LX19"/>
<keyword evidence="6 9" id="KW-0133">Cell shape</keyword>
<accession>A0A212LX19</accession>
<dbReference type="GO" id="GO:0071972">
    <property type="term" value="F:peptidoglycan L,D-transpeptidase activity"/>
    <property type="evidence" value="ECO:0007669"/>
    <property type="project" value="TreeGrafter"/>
</dbReference>
<evidence type="ECO:0000256" key="7">
    <source>
        <dbReference type="ARBA" id="ARBA00022984"/>
    </source>
</evidence>
<evidence type="ECO:0000256" key="8">
    <source>
        <dbReference type="ARBA" id="ARBA00023316"/>
    </source>
</evidence>
<evidence type="ECO:0000256" key="6">
    <source>
        <dbReference type="ARBA" id="ARBA00022960"/>
    </source>
</evidence>
<evidence type="ECO:0000256" key="9">
    <source>
        <dbReference type="PROSITE-ProRule" id="PRU01373"/>
    </source>
</evidence>
<evidence type="ECO:0000256" key="4">
    <source>
        <dbReference type="ARBA" id="ARBA00022679"/>
    </source>
</evidence>